<evidence type="ECO:0000313" key="3">
    <source>
        <dbReference type="Proteomes" id="UP000243459"/>
    </source>
</evidence>
<evidence type="ECO:0000256" key="1">
    <source>
        <dbReference type="SAM" id="MobiDB-lite"/>
    </source>
</evidence>
<dbReference type="Proteomes" id="UP000243459">
    <property type="component" value="Chromosome 1"/>
</dbReference>
<feature type="compositionally biased region" description="Basic and acidic residues" evidence="1">
    <location>
        <begin position="1"/>
        <end position="27"/>
    </location>
</feature>
<proteinExistence type="predicted"/>
<dbReference type="AlphaFoldDB" id="A0A5P1FSE2"/>
<keyword evidence="3" id="KW-1185">Reference proteome</keyword>
<sequence>MSDPRGFKEEYGAGGDQAHKYRTDEHGNPIYEQKGGAAGYGVTTGDYGTTPHEGALGGGGKTGPQSGKD</sequence>
<dbReference type="EMBL" id="CM007381">
    <property type="protein sequence ID" value="ONK81245.1"/>
    <property type="molecule type" value="Genomic_DNA"/>
</dbReference>
<dbReference type="Gramene" id="ONK81245">
    <property type="protein sequence ID" value="ONK81245"/>
    <property type="gene ID" value="A4U43_C01F26930"/>
</dbReference>
<evidence type="ECO:0000313" key="2">
    <source>
        <dbReference type="EMBL" id="ONK81245.1"/>
    </source>
</evidence>
<feature type="compositionally biased region" description="Low complexity" evidence="1">
    <location>
        <begin position="40"/>
        <end position="50"/>
    </location>
</feature>
<gene>
    <name evidence="2" type="ORF">A4U43_C01F26930</name>
</gene>
<reference evidence="3" key="1">
    <citation type="journal article" date="2017" name="Nat. Commun.">
        <title>The asparagus genome sheds light on the origin and evolution of a young Y chromosome.</title>
        <authorList>
            <person name="Harkess A."/>
            <person name="Zhou J."/>
            <person name="Xu C."/>
            <person name="Bowers J.E."/>
            <person name="Van der Hulst R."/>
            <person name="Ayyampalayam S."/>
            <person name="Mercati F."/>
            <person name="Riccardi P."/>
            <person name="McKain M.R."/>
            <person name="Kakrana A."/>
            <person name="Tang H."/>
            <person name="Ray J."/>
            <person name="Groenendijk J."/>
            <person name="Arikit S."/>
            <person name="Mathioni S.M."/>
            <person name="Nakano M."/>
            <person name="Shan H."/>
            <person name="Telgmann-Rauber A."/>
            <person name="Kanno A."/>
            <person name="Yue Z."/>
            <person name="Chen H."/>
            <person name="Li W."/>
            <person name="Chen Y."/>
            <person name="Xu X."/>
            <person name="Zhang Y."/>
            <person name="Luo S."/>
            <person name="Chen H."/>
            <person name="Gao J."/>
            <person name="Mao Z."/>
            <person name="Pires J.C."/>
            <person name="Luo M."/>
            <person name="Kudrna D."/>
            <person name="Wing R.A."/>
            <person name="Meyers B.C."/>
            <person name="Yi K."/>
            <person name="Kong H."/>
            <person name="Lavrijsen P."/>
            <person name="Sunseri F."/>
            <person name="Falavigna A."/>
            <person name="Ye Y."/>
            <person name="Leebens-Mack J.H."/>
            <person name="Chen G."/>
        </authorList>
    </citation>
    <scope>NUCLEOTIDE SEQUENCE [LARGE SCALE GENOMIC DNA]</scope>
    <source>
        <strain evidence="3">cv. DH0086</strain>
    </source>
</reference>
<feature type="region of interest" description="Disordered" evidence="1">
    <location>
        <begin position="1"/>
        <end position="69"/>
    </location>
</feature>
<accession>A0A5P1FSE2</accession>
<protein>
    <submittedName>
        <fullName evidence="2">Uncharacterized protein</fullName>
    </submittedName>
</protein>
<organism evidence="2 3">
    <name type="scientific">Asparagus officinalis</name>
    <name type="common">Garden asparagus</name>
    <dbReference type="NCBI Taxonomy" id="4686"/>
    <lineage>
        <taxon>Eukaryota</taxon>
        <taxon>Viridiplantae</taxon>
        <taxon>Streptophyta</taxon>
        <taxon>Embryophyta</taxon>
        <taxon>Tracheophyta</taxon>
        <taxon>Spermatophyta</taxon>
        <taxon>Magnoliopsida</taxon>
        <taxon>Liliopsida</taxon>
        <taxon>Asparagales</taxon>
        <taxon>Asparagaceae</taxon>
        <taxon>Asparagoideae</taxon>
        <taxon>Asparagus</taxon>
    </lineage>
</organism>
<name>A0A5P1FSE2_ASPOF</name>